<sequence>MTDIGKQLEQISQVLDWFTEARPLWIQASRNFALEASGEVHVFQVAERGVSLQSIWATIEYPTLLTNPRVTAIIYHVVMPDGNVITLP</sequence>
<comment type="caution">
    <text evidence="1">The sequence shown here is derived from an EMBL/GenBank/DDBJ whole genome shotgun (WGS) entry which is preliminary data.</text>
</comment>
<proteinExistence type="predicted"/>
<keyword evidence="2" id="KW-1185">Reference proteome</keyword>
<evidence type="ECO:0000313" key="1">
    <source>
        <dbReference type="EMBL" id="GAP62736.1"/>
    </source>
</evidence>
<dbReference type="AlphaFoldDB" id="A0A0M8K8Z7"/>
<evidence type="ECO:0000313" key="2">
    <source>
        <dbReference type="Proteomes" id="UP000037784"/>
    </source>
</evidence>
<accession>A0A0M8K8Z7</accession>
<protein>
    <submittedName>
        <fullName evidence="1">Uncharacterized protein</fullName>
    </submittedName>
</protein>
<name>A0A0M8K8Z7_9CHLR</name>
<reference evidence="1 2" key="1">
    <citation type="journal article" date="2015" name="Genome Announc.">
        <title>Draft Genome Sequence of a Heterotrophic Facultative Anaerobic Thermophilic Bacterium, Ardenticatena maritima Strain 110ST.</title>
        <authorList>
            <person name="Kawaichi S."/>
            <person name="Yoshida T."/>
            <person name="Sako Y."/>
            <person name="Nakamura R."/>
        </authorList>
    </citation>
    <scope>NUCLEOTIDE SEQUENCE [LARGE SCALE GENOMIC DNA]</scope>
    <source>
        <strain evidence="1 2">110S</strain>
    </source>
</reference>
<gene>
    <name evidence="1" type="ORF">ARMA_1159</name>
</gene>
<reference evidence="2" key="2">
    <citation type="submission" date="2015-08" db="EMBL/GenBank/DDBJ databases">
        <title>Draft Genome Sequence of a Heterotrophic Facultative Anaerobic Bacterium Ardenticatena maritima Strain 110S.</title>
        <authorList>
            <person name="Kawaichi S."/>
            <person name="Yoshida T."/>
            <person name="Sako Y."/>
            <person name="Nakamura R."/>
        </authorList>
    </citation>
    <scope>NUCLEOTIDE SEQUENCE [LARGE SCALE GENOMIC DNA]</scope>
    <source>
        <strain evidence="2">110S</strain>
    </source>
</reference>
<dbReference type="EMBL" id="BBZA01000077">
    <property type="protein sequence ID" value="GAP62736.1"/>
    <property type="molecule type" value="Genomic_DNA"/>
</dbReference>
<dbReference type="SUPFAM" id="SSF52309">
    <property type="entry name" value="N-(deoxy)ribosyltransferase-like"/>
    <property type="match status" value="1"/>
</dbReference>
<dbReference type="Proteomes" id="UP000037784">
    <property type="component" value="Unassembled WGS sequence"/>
</dbReference>
<organism evidence="1 2">
    <name type="scientific">Ardenticatena maritima</name>
    <dbReference type="NCBI Taxonomy" id="872965"/>
    <lineage>
        <taxon>Bacteria</taxon>
        <taxon>Bacillati</taxon>
        <taxon>Chloroflexota</taxon>
        <taxon>Ardenticatenia</taxon>
        <taxon>Ardenticatenales</taxon>
        <taxon>Ardenticatenaceae</taxon>
        <taxon>Ardenticatena</taxon>
    </lineage>
</organism>
<dbReference type="InParanoid" id="A0A0M8K8Z7"/>